<gene>
    <name evidence="8" type="ORF">I5L79_08935</name>
</gene>
<comment type="similarity">
    <text evidence="1">Belongs to the glycosyl hydrolase 43 family.</text>
</comment>
<dbReference type="SUPFAM" id="SSF75005">
    <property type="entry name" value="Arabinanase/levansucrase/invertase"/>
    <property type="match status" value="1"/>
</dbReference>
<dbReference type="EMBL" id="JADWYK010000004">
    <property type="protein sequence ID" value="MBG8553670.1"/>
    <property type="molecule type" value="Genomic_DNA"/>
</dbReference>
<feature type="signal peptide" evidence="6">
    <location>
        <begin position="1"/>
        <end position="23"/>
    </location>
</feature>
<organism evidence="8 9">
    <name type="scientific">Hymenobacter guriensis</name>
    <dbReference type="NCBI Taxonomy" id="2793065"/>
    <lineage>
        <taxon>Bacteria</taxon>
        <taxon>Pseudomonadati</taxon>
        <taxon>Bacteroidota</taxon>
        <taxon>Cytophagia</taxon>
        <taxon>Cytophagales</taxon>
        <taxon>Hymenobacteraceae</taxon>
        <taxon>Hymenobacter</taxon>
    </lineage>
</organism>
<dbReference type="SUPFAM" id="SSF50370">
    <property type="entry name" value="Ricin B-like lectins"/>
    <property type="match status" value="2"/>
</dbReference>
<dbReference type="Pfam" id="PF18962">
    <property type="entry name" value="Por_Secre_tail"/>
    <property type="match status" value="1"/>
</dbReference>
<dbReference type="Pfam" id="PF04616">
    <property type="entry name" value="Glyco_hydro_43"/>
    <property type="match status" value="1"/>
</dbReference>
<dbReference type="RefSeq" id="WP_196954690.1">
    <property type="nucleotide sequence ID" value="NZ_JADWYK010000004.1"/>
</dbReference>
<dbReference type="Proteomes" id="UP000601099">
    <property type="component" value="Unassembled WGS sequence"/>
</dbReference>
<dbReference type="SMART" id="SM00458">
    <property type="entry name" value="RICIN"/>
    <property type="match status" value="2"/>
</dbReference>
<proteinExistence type="inferred from homology"/>
<dbReference type="InterPro" id="IPR000772">
    <property type="entry name" value="Ricin_B_lectin"/>
</dbReference>
<feature type="domain" description="Ricin B lectin" evidence="7">
    <location>
        <begin position="468"/>
        <end position="605"/>
    </location>
</feature>
<sequence>MKPLLLFLALCLGTFGLHRPAQAQTSGNPILPGYHADPEMNYFNGRYYIYPTTNEGTGGQGFHAFSSTDLTNWRDDGVIFDVGPQCTWADYNGWAPSVVARNGKYYFYYSAEVKIGVAVGNSPTGPFTDLGRPLIGSDPYTVDIIDPHVFVDDNGQAYIYYGGSNGSRLVARKLNADMVSLTADAPVNITPQNYTEGPYVVKRNGTYYMTYSNGSWTNASYNVQYATSTSPLGPWTYRGSVLSSDAQNQGAGHHSITKIPGCDEYYITYHRYQNNNFSTRYVAIDRLYFTGDGAIQKVNMTNYGVAPRVPGGACPVNNLVSGGTYKLTHKGTNQCLDVAGNSSAPNTNVQQYTDNGNDAQRWIVTLQADGHYKLTHKGTNQCLDVDGNSGAPNANVQQYTDNGNDAQRWRIEAMDGGYYKLTHKGTNQCLDVANNSNTPNTNVAQYTDNSSDAERWQFTLINQNIVSGGTYRLTHKGTNQCLDVPDNSATPGQILHQYTDNGSDAQRWVITLEADGYYKIRHRNTNLCLEVAGNSVSAGAVVQQWTDNGNNAQRWQIVPAGDGYVKLVHKGTNQCLDVDNNLSNPGTGVHQYTDNGNDAQRWKLDLMPLPLNSGRTALAARDEAPAGSLTAYPNPASSALTLSFVPQQSGAARLDVYSSTGQLVRHLALRAAAGVANTTSLATESLPAGLYRVQLTGAGPSQRCSVVVAH</sequence>
<keyword evidence="4" id="KW-0119">Carbohydrate metabolism</keyword>
<protein>
    <submittedName>
        <fullName evidence="8">RICIN domain-containing protein</fullName>
    </submittedName>
</protein>
<keyword evidence="9" id="KW-1185">Reference proteome</keyword>
<dbReference type="Gene3D" id="2.80.10.50">
    <property type="match status" value="6"/>
</dbReference>
<dbReference type="InterPro" id="IPR023296">
    <property type="entry name" value="Glyco_hydro_beta-prop_sf"/>
</dbReference>
<feature type="chain" id="PRO_5046856606" evidence="6">
    <location>
        <begin position="24"/>
        <end position="710"/>
    </location>
</feature>
<dbReference type="InterPro" id="IPR052176">
    <property type="entry name" value="Glycosyl_Hydrlase_43_Enz"/>
</dbReference>
<accession>A0ABS0L0N8</accession>
<evidence type="ECO:0000259" key="7">
    <source>
        <dbReference type="SMART" id="SM00458"/>
    </source>
</evidence>
<feature type="domain" description="Ricin B lectin" evidence="7">
    <location>
        <begin position="322"/>
        <end position="459"/>
    </location>
</feature>
<evidence type="ECO:0000256" key="3">
    <source>
        <dbReference type="ARBA" id="ARBA00022801"/>
    </source>
</evidence>
<dbReference type="InterPro" id="IPR026444">
    <property type="entry name" value="Secre_tail"/>
</dbReference>
<keyword evidence="6" id="KW-0732">Signal</keyword>
<dbReference type="CDD" id="cd09004">
    <property type="entry name" value="GH43_bXyl-like"/>
    <property type="match status" value="1"/>
</dbReference>
<dbReference type="PANTHER" id="PTHR43772:SF2">
    <property type="entry name" value="PUTATIVE (AFU_ORTHOLOGUE AFUA_2G04480)-RELATED"/>
    <property type="match status" value="1"/>
</dbReference>
<keyword evidence="2" id="KW-0858">Xylan degradation</keyword>
<dbReference type="NCBIfam" id="TIGR04183">
    <property type="entry name" value="Por_Secre_tail"/>
    <property type="match status" value="1"/>
</dbReference>
<evidence type="ECO:0000313" key="8">
    <source>
        <dbReference type="EMBL" id="MBG8553670.1"/>
    </source>
</evidence>
<dbReference type="CDD" id="cd00161">
    <property type="entry name" value="beta-trefoil_Ricin-like"/>
    <property type="match status" value="2"/>
</dbReference>
<keyword evidence="2" id="KW-0624">Polysaccharide degradation</keyword>
<dbReference type="Gene3D" id="2.115.10.20">
    <property type="entry name" value="Glycosyl hydrolase domain, family 43"/>
    <property type="match status" value="1"/>
</dbReference>
<evidence type="ECO:0000256" key="5">
    <source>
        <dbReference type="ARBA" id="ARBA00023295"/>
    </source>
</evidence>
<reference evidence="8 9" key="1">
    <citation type="submission" date="2020-11" db="EMBL/GenBank/DDBJ databases">
        <title>Hymenobacter sp.</title>
        <authorList>
            <person name="Kim M.K."/>
        </authorList>
    </citation>
    <scope>NUCLEOTIDE SEQUENCE [LARGE SCALE GENOMIC DNA]</scope>
    <source>
        <strain evidence="8 9">BT594</strain>
    </source>
</reference>
<evidence type="ECO:0000256" key="6">
    <source>
        <dbReference type="SAM" id="SignalP"/>
    </source>
</evidence>
<dbReference type="PANTHER" id="PTHR43772">
    <property type="entry name" value="ENDO-1,4-BETA-XYLANASE"/>
    <property type="match status" value="1"/>
</dbReference>
<dbReference type="Pfam" id="PF14200">
    <property type="entry name" value="RicinB_lectin_2"/>
    <property type="match status" value="2"/>
</dbReference>
<evidence type="ECO:0000256" key="1">
    <source>
        <dbReference type="ARBA" id="ARBA00009865"/>
    </source>
</evidence>
<dbReference type="InterPro" id="IPR035992">
    <property type="entry name" value="Ricin_B-like_lectins"/>
</dbReference>
<dbReference type="InterPro" id="IPR006710">
    <property type="entry name" value="Glyco_hydro_43"/>
</dbReference>
<keyword evidence="5" id="KW-0326">Glycosidase</keyword>
<evidence type="ECO:0000256" key="2">
    <source>
        <dbReference type="ARBA" id="ARBA00022651"/>
    </source>
</evidence>
<name>A0ABS0L0N8_9BACT</name>
<dbReference type="PROSITE" id="PS50231">
    <property type="entry name" value="RICIN_B_LECTIN"/>
    <property type="match status" value="2"/>
</dbReference>
<comment type="caution">
    <text evidence="8">The sequence shown here is derived from an EMBL/GenBank/DDBJ whole genome shotgun (WGS) entry which is preliminary data.</text>
</comment>
<keyword evidence="3" id="KW-0378">Hydrolase</keyword>
<evidence type="ECO:0000313" key="9">
    <source>
        <dbReference type="Proteomes" id="UP000601099"/>
    </source>
</evidence>
<evidence type="ECO:0000256" key="4">
    <source>
        <dbReference type="ARBA" id="ARBA00023277"/>
    </source>
</evidence>